<protein>
    <submittedName>
        <fullName evidence="1">Uncharacterized protein</fullName>
    </submittedName>
</protein>
<dbReference type="Proteomes" id="UP000828390">
    <property type="component" value="Unassembled WGS sequence"/>
</dbReference>
<gene>
    <name evidence="1" type="ORF">DPMN_141561</name>
</gene>
<dbReference type="AlphaFoldDB" id="A0A9D4JHT0"/>
<comment type="caution">
    <text evidence="1">The sequence shown here is derived from an EMBL/GenBank/DDBJ whole genome shotgun (WGS) entry which is preliminary data.</text>
</comment>
<evidence type="ECO:0000313" key="2">
    <source>
        <dbReference type="Proteomes" id="UP000828390"/>
    </source>
</evidence>
<reference evidence="1" key="2">
    <citation type="submission" date="2020-11" db="EMBL/GenBank/DDBJ databases">
        <authorList>
            <person name="McCartney M.A."/>
            <person name="Auch B."/>
            <person name="Kono T."/>
            <person name="Mallez S."/>
            <person name="Becker A."/>
            <person name="Gohl D.M."/>
            <person name="Silverstein K.A.T."/>
            <person name="Koren S."/>
            <person name="Bechman K.B."/>
            <person name="Herman A."/>
            <person name="Abrahante J.E."/>
            <person name="Garbe J."/>
        </authorList>
    </citation>
    <scope>NUCLEOTIDE SEQUENCE</scope>
    <source>
        <strain evidence="1">Duluth1</strain>
        <tissue evidence="1">Whole animal</tissue>
    </source>
</reference>
<keyword evidence="2" id="KW-1185">Reference proteome</keyword>
<sequence length="50" mass="5800">MERFFELLDVDGRCDIKQQGLMLGSRMLMKGIQTQKPQFLFDVYDADGTI</sequence>
<name>A0A9D4JHT0_DREPO</name>
<dbReference type="Gene3D" id="1.10.238.10">
    <property type="entry name" value="EF-hand"/>
    <property type="match status" value="1"/>
</dbReference>
<dbReference type="EMBL" id="JAIWYP010000006">
    <property type="protein sequence ID" value="KAH3813111.1"/>
    <property type="molecule type" value="Genomic_DNA"/>
</dbReference>
<organism evidence="1 2">
    <name type="scientific">Dreissena polymorpha</name>
    <name type="common">Zebra mussel</name>
    <name type="synonym">Mytilus polymorpha</name>
    <dbReference type="NCBI Taxonomy" id="45954"/>
    <lineage>
        <taxon>Eukaryota</taxon>
        <taxon>Metazoa</taxon>
        <taxon>Spiralia</taxon>
        <taxon>Lophotrochozoa</taxon>
        <taxon>Mollusca</taxon>
        <taxon>Bivalvia</taxon>
        <taxon>Autobranchia</taxon>
        <taxon>Heteroconchia</taxon>
        <taxon>Euheterodonta</taxon>
        <taxon>Imparidentia</taxon>
        <taxon>Neoheterodontei</taxon>
        <taxon>Myida</taxon>
        <taxon>Dreissenoidea</taxon>
        <taxon>Dreissenidae</taxon>
        <taxon>Dreissena</taxon>
    </lineage>
</organism>
<proteinExistence type="predicted"/>
<accession>A0A9D4JHT0</accession>
<reference evidence="1" key="1">
    <citation type="journal article" date="2019" name="bioRxiv">
        <title>The Genome of the Zebra Mussel, Dreissena polymorpha: A Resource for Invasive Species Research.</title>
        <authorList>
            <person name="McCartney M.A."/>
            <person name="Auch B."/>
            <person name="Kono T."/>
            <person name="Mallez S."/>
            <person name="Zhang Y."/>
            <person name="Obille A."/>
            <person name="Becker A."/>
            <person name="Abrahante J.E."/>
            <person name="Garbe J."/>
            <person name="Badalamenti J.P."/>
            <person name="Herman A."/>
            <person name="Mangelson H."/>
            <person name="Liachko I."/>
            <person name="Sullivan S."/>
            <person name="Sone E.D."/>
            <person name="Koren S."/>
            <person name="Silverstein K.A.T."/>
            <person name="Beckman K.B."/>
            <person name="Gohl D.M."/>
        </authorList>
    </citation>
    <scope>NUCLEOTIDE SEQUENCE</scope>
    <source>
        <strain evidence="1">Duluth1</strain>
        <tissue evidence="1">Whole animal</tissue>
    </source>
</reference>
<evidence type="ECO:0000313" key="1">
    <source>
        <dbReference type="EMBL" id="KAH3813111.1"/>
    </source>
</evidence>